<dbReference type="Pfam" id="PF14690">
    <property type="entry name" value="Zn_ribbon_ISL3"/>
    <property type="match status" value="1"/>
</dbReference>
<keyword evidence="5" id="KW-1185">Reference proteome</keyword>
<dbReference type="AlphaFoldDB" id="A0A557WMT9"/>
<feature type="domain" description="Transposase IS204/IS1001/IS1096/IS1165 helix-turn-helix" evidence="2">
    <location>
        <begin position="91"/>
        <end position="141"/>
    </location>
</feature>
<evidence type="ECO:0000313" key="5">
    <source>
        <dbReference type="Proteomes" id="UP000320513"/>
    </source>
</evidence>
<dbReference type="NCBIfam" id="NF033550">
    <property type="entry name" value="transpos_ISL3"/>
    <property type="match status" value="1"/>
</dbReference>
<dbReference type="Pfam" id="PF01610">
    <property type="entry name" value="DDE_Tnp_ISL3"/>
    <property type="match status" value="1"/>
</dbReference>
<sequence length="414" mass="46388">MPVRATTLLNRVLDLPKTTVRDVEFGDEVTVWVRPRQRVMSCPHCDFRTRHRYDTRVVDSAWRHLDLGGRVCVLKLRRRRLRCPAHGVLAESVPFARPGSGFTRDFEDLAVWLAGKCDKKTVSTFCRVTWRTVGAMCSRVVAEKLDPDRLAGLVDIGVDEISWRKHHKYLTLVSDHDTGKIVWGAPGKKAATLDEFFTAALPADGAKKIQAVSMDLGPAFAKSVRAHAPQAVICFDPFHVIKLATDALDDVRRQVWQSARKLSNKQIAKTYKGARWALLKNPESLTDTQKATLAQLKREGGALVRAYELKESLRAVFAGDLDTDTVTDILGKWCSWAQRCRIPQFVKVGQTIKKHVDGIQAAVERGLANGRHEGLNNKVRLIIRRAYGFHNAQNALAMIMLVCGPVTLELPYHT</sequence>
<dbReference type="InterPro" id="IPR032877">
    <property type="entry name" value="Transposase_HTH"/>
</dbReference>
<dbReference type="PANTHER" id="PTHR33498">
    <property type="entry name" value="TRANSPOSASE FOR INSERTION SEQUENCE ELEMENT IS1557"/>
    <property type="match status" value="1"/>
</dbReference>
<dbReference type="OrthoDB" id="3238779at2"/>
<dbReference type="EMBL" id="VMQU01000287">
    <property type="protein sequence ID" value="TVS74588.1"/>
    <property type="molecule type" value="Genomic_DNA"/>
</dbReference>
<evidence type="ECO:0000259" key="1">
    <source>
        <dbReference type="Pfam" id="PF01610"/>
    </source>
</evidence>
<reference evidence="4 5" key="1">
    <citation type="submission" date="2019-07" db="EMBL/GenBank/DDBJ databases">
        <title>New Mycobacterium species.</title>
        <authorList>
            <person name="Tortoli E."/>
            <person name="Ghielmetti G."/>
            <person name="Friedel U."/>
            <person name="Trovato A."/>
        </authorList>
    </citation>
    <scope>NUCLEOTIDE SEQUENCE [LARGE SCALE GENOMIC DNA]</scope>
    <source>
        <strain evidence="4 5">16-83</strain>
    </source>
</reference>
<feature type="domain" description="Transposase IS204/IS1001/IS1096/IS1165 zinc-finger" evidence="3">
    <location>
        <begin position="39"/>
        <end position="86"/>
    </location>
</feature>
<evidence type="ECO:0000259" key="2">
    <source>
        <dbReference type="Pfam" id="PF13542"/>
    </source>
</evidence>
<dbReference type="InterPro" id="IPR047951">
    <property type="entry name" value="Transpos_ISL3"/>
</dbReference>
<organism evidence="4 5">
    <name type="scientific">Mycobacterium helveticum</name>
    <dbReference type="NCBI Taxonomy" id="2592811"/>
    <lineage>
        <taxon>Bacteria</taxon>
        <taxon>Bacillati</taxon>
        <taxon>Actinomycetota</taxon>
        <taxon>Actinomycetes</taxon>
        <taxon>Mycobacteriales</taxon>
        <taxon>Mycobacteriaceae</taxon>
        <taxon>Mycobacterium</taxon>
    </lineage>
</organism>
<accession>A0A557WMT9</accession>
<dbReference type="InterPro" id="IPR029261">
    <property type="entry name" value="Transposase_Znf"/>
</dbReference>
<comment type="caution">
    <text evidence="4">The sequence shown here is derived from an EMBL/GenBank/DDBJ whole genome shotgun (WGS) entry which is preliminary data.</text>
</comment>
<evidence type="ECO:0000313" key="4">
    <source>
        <dbReference type="EMBL" id="TVS74588.1"/>
    </source>
</evidence>
<dbReference type="InterPro" id="IPR002560">
    <property type="entry name" value="Transposase_DDE"/>
</dbReference>
<dbReference type="PANTHER" id="PTHR33498:SF1">
    <property type="entry name" value="TRANSPOSASE FOR INSERTION SEQUENCE ELEMENT IS1557"/>
    <property type="match status" value="1"/>
</dbReference>
<proteinExistence type="predicted"/>
<protein>
    <submittedName>
        <fullName evidence="4">ISL3 family transposase</fullName>
    </submittedName>
</protein>
<dbReference type="Pfam" id="PF13542">
    <property type="entry name" value="HTH_Tnp_ISL3"/>
    <property type="match status" value="1"/>
</dbReference>
<name>A0A557WMT9_9MYCO</name>
<dbReference type="Proteomes" id="UP000320513">
    <property type="component" value="Unassembled WGS sequence"/>
</dbReference>
<feature type="domain" description="Transposase IS204/IS1001/IS1096/IS1165 DDE" evidence="1">
    <location>
        <begin position="156"/>
        <end position="398"/>
    </location>
</feature>
<gene>
    <name evidence="4" type="ORF">FPZ47_27520</name>
</gene>
<evidence type="ECO:0000259" key="3">
    <source>
        <dbReference type="Pfam" id="PF14690"/>
    </source>
</evidence>